<reference evidence="1" key="1">
    <citation type="journal article" date="2015" name="Nature">
        <title>Complex archaea that bridge the gap between prokaryotes and eukaryotes.</title>
        <authorList>
            <person name="Spang A."/>
            <person name="Saw J.H."/>
            <person name="Jorgensen S.L."/>
            <person name="Zaremba-Niedzwiedzka K."/>
            <person name="Martijn J."/>
            <person name="Lind A.E."/>
            <person name="van Eijk R."/>
            <person name="Schleper C."/>
            <person name="Guy L."/>
            <person name="Ettema T.J."/>
        </authorList>
    </citation>
    <scope>NUCLEOTIDE SEQUENCE</scope>
</reference>
<accession>A0A0F9Q9C5</accession>
<organism evidence="1">
    <name type="scientific">marine sediment metagenome</name>
    <dbReference type="NCBI Taxonomy" id="412755"/>
    <lineage>
        <taxon>unclassified sequences</taxon>
        <taxon>metagenomes</taxon>
        <taxon>ecological metagenomes</taxon>
    </lineage>
</organism>
<sequence>MTNKEIETQVALGTIPRSKIFMFGFKQLVHARIRITADDQEQADKIIAGMLANGEVDRHLIDYSNETRFELDEDPKMDDEEMSRDLTIDEIRQIEEYNPDDVYVDTSWGIEDAIE</sequence>
<name>A0A0F9Q9C5_9ZZZZ</name>
<proteinExistence type="predicted"/>
<dbReference type="AlphaFoldDB" id="A0A0F9Q9C5"/>
<gene>
    <name evidence="1" type="ORF">LCGC14_1122520</name>
</gene>
<comment type="caution">
    <text evidence="1">The sequence shown here is derived from an EMBL/GenBank/DDBJ whole genome shotgun (WGS) entry which is preliminary data.</text>
</comment>
<protein>
    <submittedName>
        <fullName evidence="1">Uncharacterized protein</fullName>
    </submittedName>
</protein>
<dbReference type="EMBL" id="LAZR01005201">
    <property type="protein sequence ID" value="KKN01953.1"/>
    <property type="molecule type" value="Genomic_DNA"/>
</dbReference>
<evidence type="ECO:0000313" key="1">
    <source>
        <dbReference type="EMBL" id="KKN01953.1"/>
    </source>
</evidence>